<dbReference type="Proteomes" id="UP000324222">
    <property type="component" value="Unassembled WGS sequence"/>
</dbReference>
<evidence type="ECO:0000313" key="1">
    <source>
        <dbReference type="EMBL" id="MPC17025.1"/>
    </source>
</evidence>
<evidence type="ECO:0000313" key="2">
    <source>
        <dbReference type="Proteomes" id="UP000324222"/>
    </source>
</evidence>
<dbReference type="EMBL" id="VSRR010000555">
    <property type="protein sequence ID" value="MPC17025.1"/>
    <property type="molecule type" value="Genomic_DNA"/>
</dbReference>
<accession>A0A5B7D6X2</accession>
<gene>
    <name evidence="1" type="ORF">E2C01_009869</name>
</gene>
<protein>
    <submittedName>
        <fullName evidence="1">Uncharacterized protein</fullName>
    </submittedName>
</protein>
<keyword evidence="2" id="KW-1185">Reference proteome</keyword>
<proteinExistence type="predicted"/>
<dbReference type="AlphaFoldDB" id="A0A5B7D6X2"/>
<organism evidence="1 2">
    <name type="scientific">Portunus trituberculatus</name>
    <name type="common">Swimming crab</name>
    <name type="synonym">Neptunus trituberculatus</name>
    <dbReference type="NCBI Taxonomy" id="210409"/>
    <lineage>
        <taxon>Eukaryota</taxon>
        <taxon>Metazoa</taxon>
        <taxon>Ecdysozoa</taxon>
        <taxon>Arthropoda</taxon>
        <taxon>Crustacea</taxon>
        <taxon>Multicrustacea</taxon>
        <taxon>Malacostraca</taxon>
        <taxon>Eumalacostraca</taxon>
        <taxon>Eucarida</taxon>
        <taxon>Decapoda</taxon>
        <taxon>Pleocyemata</taxon>
        <taxon>Brachyura</taxon>
        <taxon>Eubrachyura</taxon>
        <taxon>Portunoidea</taxon>
        <taxon>Portunidae</taxon>
        <taxon>Portuninae</taxon>
        <taxon>Portunus</taxon>
    </lineage>
</organism>
<reference evidence="1 2" key="1">
    <citation type="submission" date="2019-05" db="EMBL/GenBank/DDBJ databases">
        <title>Another draft genome of Portunus trituberculatus and its Hox gene families provides insights of decapod evolution.</title>
        <authorList>
            <person name="Jeong J.-H."/>
            <person name="Song I."/>
            <person name="Kim S."/>
            <person name="Choi T."/>
            <person name="Kim D."/>
            <person name="Ryu S."/>
            <person name="Kim W."/>
        </authorList>
    </citation>
    <scope>NUCLEOTIDE SEQUENCE [LARGE SCALE GENOMIC DNA]</scope>
    <source>
        <tissue evidence="1">Muscle</tissue>
    </source>
</reference>
<sequence length="79" mass="8798">MKINLLGITKLQYVEILPLTSPAFTTLRSVTGNAYHAAKDSHQNSSHWSTLDSAPPREMALQLTPSVRDGARHCLCYWS</sequence>
<comment type="caution">
    <text evidence="1">The sequence shown here is derived from an EMBL/GenBank/DDBJ whole genome shotgun (WGS) entry which is preliminary data.</text>
</comment>
<name>A0A5B7D6X2_PORTR</name>